<dbReference type="Gene3D" id="3.30.420.40">
    <property type="match status" value="2"/>
</dbReference>
<dbReference type="EMBL" id="JADIMJ010000080">
    <property type="protein sequence ID" value="MBO8454140.1"/>
    <property type="molecule type" value="Genomic_DNA"/>
</dbReference>
<organism evidence="2 3">
    <name type="scientific">Candidatus Cryptobacteroides gallistercoris</name>
    <dbReference type="NCBI Taxonomy" id="2840765"/>
    <lineage>
        <taxon>Bacteria</taxon>
        <taxon>Pseudomonadati</taxon>
        <taxon>Bacteroidota</taxon>
        <taxon>Bacteroidia</taxon>
        <taxon>Bacteroidales</taxon>
        <taxon>Candidatus Cryptobacteroides</taxon>
    </lineage>
</organism>
<dbReference type="CDD" id="cd07010">
    <property type="entry name" value="cupin_PMI_type_I_N_bac"/>
    <property type="match status" value="1"/>
</dbReference>
<dbReference type="SUPFAM" id="SSF53067">
    <property type="entry name" value="Actin-like ATPase domain"/>
    <property type="match status" value="1"/>
</dbReference>
<evidence type="ECO:0000256" key="1">
    <source>
        <dbReference type="ARBA" id="ARBA00006479"/>
    </source>
</evidence>
<proteinExistence type="inferred from homology"/>
<protein>
    <submittedName>
        <fullName evidence="2">ROK family protein</fullName>
    </submittedName>
</protein>
<name>A0A940DPI1_9BACT</name>
<evidence type="ECO:0000313" key="3">
    <source>
        <dbReference type="Proteomes" id="UP000771749"/>
    </source>
</evidence>
<dbReference type="AlphaFoldDB" id="A0A940DPI1"/>
<dbReference type="InterPro" id="IPR014710">
    <property type="entry name" value="RmlC-like_jellyroll"/>
</dbReference>
<dbReference type="InterPro" id="IPR043129">
    <property type="entry name" value="ATPase_NBD"/>
</dbReference>
<dbReference type="InterPro" id="IPR000600">
    <property type="entry name" value="ROK"/>
</dbReference>
<dbReference type="PANTHER" id="PTHR18964">
    <property type="entry name" value="ROK (REPRESSOR, ORF, KINASE) FAMILY"/>
    <property type="match status" value="1"/>
</dbReference>
<reference evidence="2" key="1">
    <citation type="submission" date="2020-10" db="EMBL/GenBank/DDBJ databases">
        <authorList>
            <person name="Gilroy R."/>
        </authorList>
    </citation>
    <scope>NUCLEOTIDE SEQUENCE</scope>
    <source>
        <strain evidence="2">F1-3629</strain>
    </source>
</reference>
<sequence>MYAIGIDIGGSHFSSAAVDLDGGRLVTSVTVTASDSSADADAILAALEANISETLRKSGDLPLIGIGMAFPGPFDYRHGISEILGVGKFEKIFGMDIAQTLRSKLKNACPDKFLFVNDAAVFAMGEAAYGAARGSERAIAVTLGTGIGSGFISGGHIVDKGDGVPADGWLYPMPFKGKTAEEWFSSRRLCGRYRELSGTEVSGVREIAGKCPADAAAVQVFAEFGRNLGEFLLPVAKEFRAGTIVLGGNISKAFHLFRDEMENSMAEAEGKIAIKVSESTENAAISGSAALLADSWKARETGCLRKTAQYLLPEEKQEASGYDIYPVHAIGQRKIFSGYGTLADRLADMIRSREKEDGAMGRTIIVIDGYVGVRFGIFAEKLSAEFRARGIDARWWNAAAAMKSPEQIDRITAPWLGGDDPLFGFRTGLSLEDFFDRDRLSALRAALGSTHGAGTADIVYGTGAYLAAGQIPGTSAILVYVDIPKNEIQFRSRAGAIANLGAAGPEAPKKMYKRFYFVDWVVLNREKKRLLPITDIVADGQREDCVSWASGKDIRAGLEYLAHNGFRPRPWFEPGAWGGQWIKEHIKGLAGDVPNYAWSFELIVPENGILFESGGKMLEISFDSIMYENGKAVVGKECLAAYGDEFPIRMDYLDNFGGGNLSIQCHPQKEYIRKHFGEVLTQEETYYILDTTGDAVVYLGFKEDIVPEEFEAALNRSFKEGTPLDVDRYVNSEHARRHDLFLIPPGTLHSSGRNNLVLEISTTPYIFTFKMYDWLALDLDGKPRPLNIRRAMENLCFDRKGEKIKREHISASALLDSGDGWELWHLPTHPRHSHDVHRYRIETCVTVRTEDKCHVLNLVEGETAEVTTAGGMTFRLHYAETLVISAAAGSYTITNTSAGPIMVVKAFMK</sequence>
<dbReference type="CDD" id="cd23763">
    <property type="entry name" value="ASKHA_ATPase_ROK"/>
    <property type="match status" value="1"/>
</dbReference>
<comment type="caution">
    <text evidence="2">The sequence shown here is derived from an EMBL/GenBank/DDBJ whole genome shotgun (WGS) entry which is preliminary data.</text>
</comment>
<dbReference type="SUPFAM" id="SSF51182">
    <property type="entry name" value="RmlC-like cupins"/>
    <property type="match status" value="1"/>
</dbReference>
<evidence type="ECO:0000313" key="2">
    <source>
        <dbReference type="EMBL" id="MBO8454140.1"/>
    </source>
</evidence>
<dbReference type="Proteomes" id="UP000771749">
    <property type="component" value="Unassembled WGS sequence"/>
</dbReference>
<dbReference type="Pfam" id="PF00480">
    <property type="entry name" value="ROK"/>
    <property type="match status" value="1"/>
</dbReference>
<gene>
    <name evidence="2" type="ORF">IAC07_05380</name>
</gene>
<dbReference type="PANTHER" id="PTHR18964:SF149">
    <property type="entry name" value="BIFUNCTIONAL UDP-N-ACETYLGLUCOSAMINE 2-EPIMERASE_N-ACETYLMANNOSAMINE KINASE"/>
    <property type="match status" value="1"/>
</dbReference>
<reference evidence="2" key="2">
    <citation type="journal article" date="2021" name="PeerJ">
        <title>Extensive microbial diversity within the chicken gut microbiome revealed by metagenomics and culture.</title>
        <authorList>
            <person name="Gilroy R."/>
            <person name="Ravi A."/>
            <person name="Getino M."/>
            <person name="Pursley I."/>
            <person name="Horton D.L."/>
            <person name="Alikhan N.F."/>
            <person name="Baker D."/>
            <person name="Gharbi K."/>
            <person name="Hall N."/>
            <person name="Watson M."/>
            <person name="Adriaenssens E.M."/>
            <person name="Foster-Nyarko E."/>
            <person name="Jarju S."/>
            <person name="Secka A."/>
            <person name="Antonio M."/>
            <person name="Oren A."/>
            <person name="Chaudhuri R.R."/>
            <person name="La Ragione R."/>
            <person name="Hildebrand F."/>
            <person name="Pallen M.J."/>
        </authorList>
    </citation>
    <scope>NUCLEOTIDE SEQUENCE</scope>
    <source>
        <strain evidence="2">F1-3629</strain>
    </source>
</reference>
<comment type="similarity">
    <text evidence="1">Belongs to the ROK (NagC/XylR) family.</text>
</comment>
<accession>A0A940DPI1</accession>
<dbReference type="InterPro" id="IPR011051">
    <property type="entry name" value="RmlC_Cupin_sf"/>
</dbReference>
<dbReference type="Gene3D" id="2.60.120.10">
    <property type="entry name" value="Jelly Rolls"/>
    <property type="match status" value="1"/>
</dbReference>